<feature type="region of interest" description="Disordered" evidence="1">
    <location>
        <begin position="1"/>
        <end position="49"/>
    </location>
</feature>
<protein>
    <recommendedName>
        <fullName evidence="5">M6 family metalloprotease</fullName>
    </recommendedName>
</protein>
<evidence type="ECO:0000313" key="4">
    <source>
        <dbReference type="Proteomes" id="UP001232148"/>
    </source>
</evidence>
<keyword evidence="4" id="KW-1185">Reference proteome</keyword>
<dbReference type="AlphaFoldDB" id="A0AAD9HU19"/>
<comment type="caution">
    <text evidence="3">The sequence shown here is derived from an EMBL/GenBank/DDBJ whole genome shotgun (WGS) entry which is preliminary data.</text>
</comment>
<feature type="transmembrane region" description="Helical" evidence="2">
    <location>
        <begin position="60"/>
        <end position="83"/>
    </location>
</feature>
<sequence>MVSSFNDGARARGTPKGFNAPPPPPPWWSAPQSAPHSDTTTAGGYPGGPPGRAEVLARRLAALPLVALLYAAAVPFAPAAWILQVGGSSLLDRLFAGIVVLAACYFQWRIAGLTAPVAVFFPWAGGGGGSTVRNGRVERAPQGVPGFVWHPDNYWPYVFCEAALLCVAEFGASELLRRCIVCGVLGGLWLVGYHATPESTRRWAYENIKGWLFWMVLDEMMRVGGRSYGARRRR</sequence>
<organism evidence="3 4">
    <name type="scientific">Colletotrichum zoysiae</name>
    <dbReference type="NCBI Taxonomy" id="1216348"/>
    <lineage>
        <taxon>Eukaryota</taxon>
        <taxon>Fungi</taxon>
        <taxon>Dikarya</taxon>
        <taxon>Ascomycota</taxon>
        <taxon>Pezizomycotina</taxon>
        <taxon>Sordariomycetes</taxon>
        <taxon>Hypocreomycetidae</taxon>
        <taxon>Glomerellales</taxon>
        <taxon>Glomerellaceae</taxon>
        <taxon>Colletotrichum</taxon>
        <taxon>Colletotrichum graminicola species complex</taxon>
    </lineage>
</organism>
<evidence type="ECO:0000256" key="1">
    <source>
        <dbReference type="SAM" id="MobiDB-lite"/>
    </source>
</evidence>
<reference evidence="3" key="1">
    <citation type="submission" date="2021-06" db="EMBL/GenBank/DDBJ databases">
        <title>Comparative genomics, transcriptomics and evolutionary studies reveal genomic signatures of adaptation to plant cell wall in hemibiotrophic fungi.</title>
        <authorList>
            <consortium name="DOE Joint Genome Institute"/>
            <person name="Baroncelli R."/>
            <person name="Diaz J.F."/>
            <person name="Benocci T."/>
            <person name="Peng M."/>
            <person name="Battaglia E."/>
            <person name="Haridas S."/>
            <person name="Andreopoulos W."/>
            <person name="Labutti K."/>
            <person name="Pangilinan J."/>
            <person name="Floch G.L."/>
            <person name="Makela M.R."/>
            <person name="Henrissat B."/>
            <person name="Grigoriev I.V."/>
            <person name="Crouch J.A."/>
            <person name="De Vries R.P."/>
            <person name="Sukno S.A."/>
            <person name="Thon M.R."/>
        </authorList>
    </citation>
    <scope>NUCLEOTIDE SEQUENCE</scope>
    <source>
        <strain evidence="3">MAFF235873</strain>
    </source>
</reference>
<keyword evidence="2" id="KW-1133">Transmembrane helix</keyword>
<dbReference type="Proteomes" id="UP001232148">
    <property type="component" value="Unassembled WGS sequence"/>
</dbReference>
<keyword evidence="2" id="KW-0812">Transmembrane</keyword>
<keyword evidence="2" id="KW-0472">Membrane</keyword>
<evidence type="ECO:0008006" key="5">
    <source>
        <dbReference type="Google" id="ProtNLM"/>
    </source>
</evidence>
<name>A0AAD9HU19_9PEZI</name>
<evidence type="ECO:0000313" key="3">
    <source>
        <dbReference type="EMBL" id="KAK2035185.1"/>
    </source>
</evidence>
<gene>
    <name evidence="3" type="ORF">LX32DRAFT_577776</name>
</gene>
<evidence type="ECO:0000256" key="2">
    <source>
        <dbReference type="SAM" id="Phobius"/>
    </source>
</evidence>
<dbReference type="EMBL" id="MU842810">
    <property type="protein sequence ID" value="KAK2035185.1"/>
    <property type="molecule type" value="Genomic_DNA"/>
</dbReference>
<accession>A0AAD9HU19</accession>
<proteinExistence type="predicted"/>